<dbReference type="EMBL" id="JADIVZ010000008">
    <property type="protein sequence ID" value="MBF4163027.1"/>
    <property type="molecule type" value="Genomic_DNA"/>
</dbReference>
<dbReference type="Proteomes" id="UP000656804">
    <property type="component" value="Unassembled WGS sequence"/>
</dbReference>
<dbReference type="Pfam" id="PF09481">
    <property type="entry name" value="CRISPR_Cse1"/>
    <property type="match status" value="1"/>
</dbReference>
<dbReference type="InterPro" id="IPR013381">
    <property type="entry name" value="CRISPR-assoc_prot_Cse1"/>
</dbReference>
<reference evidence="1" key="1">
    <citation type="submission" date="2020-11" db="EMBL/GenBank/DDBJ databases">
        <title>Nocardioides sp. CBS4Y-1, whole genome shotgun sequence.</title>
        <authorList>
            <person name="Tuo L."/>
        </authorList>
    </citation>
    <scope>NUCLEOTIDE SEQUENCE</scope>
    <source>
        <strain evidence="1">CBS4Y-1</strain>
    </source>
</reference>
<dbReference type="NCBIfam" id="TIGR02547">
    <property type="entry name" value="casA_cse1"/>
    <property type="match status" value="1"/>
</dbReference>
<gene>
    <name evidence="1" type="primary">casA</name>
    <name evidence="1" type="ORF">ISG29_15130</name>
</gene>
<keyword evidence="2" id="KW-1185">Reference proteome</keyword>
<comment type="caution">
    <text evidence="1">The sequence shown here is derived from an EMBL/GenBank/DDBJ whole genome shotgun (WGS) entry which is preliminary data.</text>
</comment>
<name>A0A930Y8E3_9ACTN</name>
<protein>
    <submittedName>
        <fullName evidence="1">Type I-E CRISPR-associated protein Cse1/CasA</fullName>
    </submittedName>
</protein>
<proteinExistence type="predicted"/>
<dbReference type="CDD" id="cd09729">
    <property type="entry name" value="Cse1_I-E"/>
    <property type="match status" value="1"/>
</dbReference>
<organism evidence="1 2">
    <name type="scientific">Nocardioides acrostichi</name>
    <dbReference type="NCBI Taxonomy" id="2784339"/>
    <lineage>
        <taxon>Bacteria</taxon>
        <taxon>Bacillati</taxon>
        <taxon>Actinomycetota</taxon>
        <taxon>Actinomycetes</taxon>
        <taxon>Propionibacteriales</taxon>
        <taxon>Nocardioidaceae</taxon>
        <taxon>Nocardioides</taxon>
    </lineage>
</organism>
<sequence length="539" mass="60019">MTTFDLTREPWIKVLLASGEEAELSLRDVFDRAHEITRLAGELATQDVAILRLLLAILRRSLRDRAGVEAWGDLWQQDGLDTEPVHRYLDEYQGRFDLLHPERPFYQVADLRTAKGGFTELARLIADMPTGEKFFTNRAGAGAATIPLAEAARWVVHTQAMDPSGIKSGAIGDDTVKGGKGYPIGIGWCGWLGLIVVEGESLYRTLLLNLPWATTDSDPDRDLPVWELDAPQSSARDDRRPRGPADLQTWQSRRLRLHVENASAIGILICNGDALHPRNRFRDEFMTSWRRSEAQMKALGTAEDVWMPRAHQTNRQIWRSLAALLADHPDRGSEMKQGRWQEWLDELQSEGELPRGESVRLRCVGMEYGSQSSTTADVIDDVLALPLAVLTDPKSRRAAIEAVVDAEKFVKRLGTLAMDIEEASGGSGDALPPVRDAAKEEAYGCLDEPYRRWLARLQVGDDPQTQRREWQQQAAQIVEGVGQRLLSSASPSAWIGHLKDDQTKDAALADRRFRAGLARELADLTPDDIPPASTQGETT</sequence>
<evidence type="ECO:0000313" key="1">
    <source>
        <dbReference type="EMBL" id="MBF4163027.1"/>
    </source>
</evidence>
<dbReference type="AlphaFoldDB" id="A0A930Y8E3"/>
<evidence type="ECO:0000313" key="2">
    <source>
        <dbReference type="Proteomes" id="UP000656804"/>
    </source>
</evidence>
<accession>A0A930Y8E3</accession>
<dbReference type="RefSeq" id="WP_194504281.1">
    <property type="nucleotide sequence ID" value="NZ_JADIVZ010000008.1"/>
</dbReference>
<dbReference type="Gene3D" id="1.10.132.100">
    <property type="match status" value="1"/>
</dbReference>